<evidence type="ECO:0000313" key="7">
    <source>
        <dbReference type="Proteomes" id="UP001314635"/>
    </source>
</evidence>
<dbReference type="InterPro" id="IPR053138">
    <property type="entry name" value="N-alpha-Ac-DABA_deacetylase"/>
</dbReference>
<dbReference type="SUPFAM" id="SSF53187">
    <property type="entry name" value="Zn-dependent exopeptidases"/>
    <property type="match status" value="1"/>
</dbReference>
<proteinExistence type="predicted"/>
<comment type="cofactor">
    <cofactor evidence="1">
        <name>Zn(2+)</name>
        <dbReference type="ChEBI" id="CHEBI:29105"/>
    </cofactor>
</comment>
<dbReference type="Pfam" id="PF24827">
    <property type="entry name" value="AstE_AspA_cat"/>
    <property type="match status" value="1"/>
</dbReference>
<name>A0ABS5FYX2_9BRAD</name>
<dbReference type="PANTHER" id="PTHR37326">
    <property type="entry name" value="BLL3975 PROTEIN"/>
    <property type="match status" value="1"/>
</dbReference>
<gene>
    <name evidence="6" type="ORF">JQ619_00580</name>
</gene>
<reference evidence="7" key="1">
    <citation type="journal article" date="2021" name="ISME J.">
        <title>Evolutionary origin and ecological implication of a unique nif island in free-living Bradyrhizobium lineages.</title>
        <authorList>
            <person name="Tao J."/>
        </authorList>
    </citation>
    <scope>NUCLEOTIDE SEQUENCE [LARGE SCALE GENOMIC DNA]</scope>
    <source>
        <strain evidence="7">SZCCT0094</strain>
    </source>
</reference>
<keyword evidence="7" id="KW-1185">Reference proteome</keyword>
<dbReference type="CDD" id="cd06252">
    <property type="entry name" value="M14_ASTE_ASPA-like"/>
    <property type="match status" value="1"/>
</dbReference>
<evidence type="ECO:0000256" key="1">
    <source>
        <dbReference type="ARBA" id="ARBA00001947"/>
    </source>
</evidence>
<keyword evidence="4" id="KW-0862">Zinc</keyword>
<comment type="caution">
    <text evidence="6">The sequence shown here is derived from an EMBL/GenBank/DDBJ whole genome shotgun (WGS) entry which is preliminary data.</text>
</comment>
<dbReference type="Proteomes" id="UP001314635">
    <property type="component" value="Unassembled WGS sequence"/>
</dbReference>
<sequence>MPLRDRSVPHIPASNGNCKSYFSDVDLDGPGRSVGFLYIPQSPDHDAWGTVRIPLAVVANGTGPTVIVEAGNHGDEYEGQIIVGELIRSLAPSQVQGRLILVPSVNIPASTAGKRTSPDDGLNLNRVFPGDHAGSITQQIAAFFSDELLSRADAFLSLHSGGSSLDIVPSALVQPAQDPLQQQRNLDAVLAFGASINVQLNNLGDTRTCVASAVAAGLTCVSTEMAGRGTVDRDALALCRRGVFNVLQHWGVLDSGLDLPRPEARTLHRVLGPQSYIIAGEDGVFEGLHHPGEPVCAGETAGRIHFLTDPRKPPVVLTYTADGIVFARRQPGRVRPGNVCAVVATPDS</sequence>
<keyword evidence="3" id="KW-0378">Hydrolase</keyword>
<protein>
    <submittedName>
        <fullName evidence="6">Succinylglutamate desuccinylase/aspartoacylase family protein</fullName>
    </submittedName>
</protein>
<dbReference type="InterPro" id="IPR055438">
    <property type="entry name" value="AstE_AspA_cat"/>
</dbReference>
<feature type="domain" description="Succinylglutamate desuccinylase/Aspartoacylase catalytic" evidence="5">
    <location>
        <begin position="63"/>
        <end position="249"/>
    </location>
</feature>
<evidence type="ECO:0000256" key="3">
    <source>
        <dbReference type="ARBA" id="ARBA00022801"/>
    </source>
</evidence>
<evidence type="ECO:0000259" key="5">
    <source>
        <dbReference type="Pfam" id="PF24827"/>
    </source>
</evidence>
<evidence type="ECO:0000256" key="4">
    <source>
        <dbReference type="ARBA" id="ARBA00022833"/>
    </source>
</evidence>
<dbReference type="PANTHER" id="PTHR37326:SF1">
    <property type="entry name" value="BLL3975 PROTEIN"/>
    <property type="match status" value="1"/>
</dbReference>
<dbReference type="PIRSF" id="PIRSF039012">
    <property type="entry name" value="ASP"/>
    <property type="match status" value="1"/>
</dbReference>
<organism evidence="6 7">
    <name type="scientific">Bradyrhizobium denitrificans</name>
    <dbReference type="NCBI Taxonomy" id="2734912"/>
    <lineage>
        <taxon>Bacteria</taxon>
        <taxon>Pseudomonadati</taxon>
        <taxon>Pseudomonadota</taxon>
        <taxon>Alphaproteobacteria</taxon>
        <taxon>Hyphomicrobiales</taxon>
        <taxon>Nitrobacteraceae</taxon>
        <taxon>Bradyrhizobium</taxon>
    </lineage>
</organism>
<dbReference type="EMBL" id="JAFCLK010000001">
    <property type="protein sequence ID" value="MBR1134253.1"/>
    <property type="molecule type" value="Genomic_DNA"/>
</dbReference>
<dbReference type="RefSeq" id="WP_172235788.1">
    <property type="nucleotide sequence ID" value="NZ_JABFDP010000004.1"/>
</dbReference>
<accession>A0ABS5FYX2</accession>
<dbReference type="Gene3D" id="3.40.630.10">
    <property type="entry name" value="Zn peptidases"/>
    <property type="match status" value="1"/>
</dbReference>
<evidence type="ECO:0000256" key="2">
    <source>
        <dbReference type="ARBA" id="ARBA00022723"/>
    </source>
</evidence>
<evidence type="ECO:0000313" key="6">
    <source>
        <dbReference type="EMBL" id="MBR1134253.1"/>
    </source>
</evidence>
<keyword evidence="2" id="KW-0479">Metal-binding</keyword>
<dbReference type="InterPro" id="IPR043795">
    <property type="entry name" value="N-alpha-Ac-DABA-like"/>
</dbReference>